<organism evidence="7 8">
    <name type="scientific">Sulfurimicrobium lacus</name>
    <dbReference type="NCBI Taxonomy" id="2715678"/>
    <lineage>
        <taxon>Bacteria</taxon>
        <taxon>Pseudomonadati</taxon>
        <taxon>Pseudomonadota</taxon>
        <taxon>Betaproteobacteria</taxon>
        <taxon>Nitrosomonadales</taxon>
        <taxon>Sulfuricellaceae</taxon>
        <taxon>Sulfurimicrobium</taxon>
    </lineage>
</organism>
<dbReference type="HAMAP" id="MF_00636">
    <property type="entry name" value="RapZ_like"/>
    <property type="match status" value="1"/>
</dbReference>
<keyword evidence="1 4" id="KW-0547">Nucleotide-binding</keyword>
<feature type="binding site" evidence="4">
    <location>
        <begin position="57"/>
        <end position="60"/>
    </location>
    <ligand>
        <name>GTP</name>
        <dbReference type="ChEBI" id="CHEBI:37565"/>
    </ligand>
</feature>
<dbReference type="KEGG" id="slac:SKTS_33460"/>
<sequence length="278" mass="31228">MQLIIVSGLSGSGKTIALNVLEDSGYFCIDNLPLPLLTQTASFLASSGHLHAAIGVDGRSSSDLNQLPRGIAELRQLGLDVRVLFLEAKTEELVKRFSETRRRHPLSDEQRTLTECIQLERERLEAVSDFGHRIDTSELSPNTLRAWVKDFISLDRSRLTLLFQSFGFKHGIPLDADFVFDVRCLPNPHYDPALRPLTGKDAAVIAFLQRDPSVQKMLGDISRFVAEWLPCFIRDNRNYLTVALGCTGGQHRSVYFAETLAAQFGSEYQLLVRHRELT</sequence>
<dbReference type="InterPro" id="IPR053930">
    <property type="entry name" value="RapZ-like_N"/>
</dbReference>
<dbReference type="EMBL" id="AP022853">
    <property type="protein sequence ID" value="BCB28460.1"/>
    <property type="molecule type" value="Genomic_DNA"/>
</dbReference>
<evidence type="ECO:0000313" key="7">
    <source>
        <dbReference type="EMBL" id="BCB28460.1"/>
    </source>
</evidence>
<dbReference type="RefSeq" id="WP_173067905.1">
    <property type="nucleotide sequence ID" value="NZ_AP022853.1"/>
</dbReference>
<dbReference type="PIRSF" id="PIRSF005052">
    <property type="entry name" value="P-loopkin"/>
    <property type="match status" value="1"/>
</dbReference>
<dbReference type="Pfam" id="PF03668">
    <property type="entry name" value="RapZ-like_N"/>
    <property type="match status" value="1"/>
</dbReference>
<dbReference type="NCBIfam" id="NF003828">
    <property type="entry name" value="PRK05416.1"/>
    <property type="match status" value="1"/>
</dbReference>
<evidence type="ECO:0000256" key="2">
    <source>
        <dbReference type="ARBA" id="ARBA00022840"/>
    </source>
</evidence>
<dbReference type="GO" id="GO:0005524">
    <property type="term" value="F:ATP binding"/>
    <property type="evidence" value="ECO:0007669"/>
    <property type="project" value="UniProtKB-UniRule"/>
</dbReference>
<dbReference type="Pfam" id="PF22740">
    <property type="entry name" value="PapZ_C"/>
    <property type="match status" value="1"/>
</dbReference>
<keyword evidence="2 4" id="KW-0067">ATP-binding</keyword>
<dbReference type="PANTHER" id="PTHR30448:SF0">
    <property type="entry name" value="RNASE ADAPTER PROTEIN RAPZ"/>
    <property type="match status" value="1"/>
</dbReference>
<evidence type="ECO:0000313" key="8">
    <source>
        <dbReference type="Proteomes" id="UP000502260"/>
    </source>
</evidence>
<dbReference type="PANTHER" id="PTHR30448">
    <property type="entry name" value="RNASE ADAPTER PROTEIN RAPZ"/>
    <property type="match status" value="1"/>
</dbReference>
<keyword evidence="8" id="KW-1185">Reference proteome</keyword>
<proteinExistence type="inferred from homology"/>
<dbReference type="GO" id="GO:0005525">
    <property type="term" value="F:GTP binding"/>
    <property type="evidence" value="ECO:0007669"/>
    <property type="project" value="UniProtKB-UniRule"/>
</dbReference>
<feature type="binding site" evidence="4">
    <location>
        <begin position="8"/>
        <end position="15"/>
    </location>
    <ligand>
        <name>ATP</name>
        <dbReference type="ChEBI" id="CHEBI:30616"/>
    </ligand>
</feature>
<reference evidence="8" key="1">
    <citation type="submission" date="2020-03" db="EMBL/GenBank/DDBJ databases">
        <title>Complete genome sequence of sulfur-oxidizing bacterium skT11.</title>
        <authorList>
            <person name="Kanda M."/>
            <person name="Kojima H."/>
            <person name="Fukui M."/>
        </authorList>
    </citation>
    <scope>NUCLEOTIDE SEQUENCE [LARGE SCALE GENOMIC DNA]</scope>
    <source>
        <strain evidence="8">skT11</strain>
    </source>
</reference>
<dbReference type="InterPro" id="IPR053931">
    <property type="entry name" value="RapZ_C"/>
</dbReference>
<dbReference type="AlphaFoldDB" id="A0A6F8VGI7"/>
<gene>
    <name evidence="7" type="ORF">SKTS_33460</name>
</gene>
<evidence type="ECO:0000259" key="6">
    <source>
        <dbReference type="Pfam" id="PF22740"/>
    </source>
</evidence>
<evidence type="ECO:0000256" key="3">
    <source>
        <dbReference type="ARBA" id="ARBA00023134"/>
    </source>
</evidence>
<protein>
    <submittedName>
        <fullName evidence="7">Nucleotide-binding protein</fullName>
    </submittedName>
</protein>
<feature type="domain" description="RapZ-like N-terminal" evidence="5">
    <location>
        <begin position="1"/>
        <end position="152"/>
    </location>
</feature>
<dbReference type="Proteomes" id="UP000502260">
    <property type="component" value="Chromosome"/>
</dbReference>
<feature type="domain" description="RapZ C-terminal" evidence="6">
    <location>
        <begin position="160"/>
        <end position="277"/>
    </location>
</feature>
<dbReference type="InterPro" id="IPR027417">
    <property type="entry name" value="P-loop_NTPase"/>
</dbReference>
<dbReference type="Gene3D" id="3.40.50.300">
    <property type="entry name" value="P-loop containing nucleotide triphosphate hydrolases"/>
    <property type="match status" value="1"/>
</dbReference>
<evidence type="ECO:0000256" key="4">
    <source>
        <dbReference type="HAMAP-Rule" id="MF_00636"/>
    </source>
</evidence>
<evidence type="ECO:0000256" key="1">
    <source>
        <dbReference type="ARBA" id="ARBA00022741"/>
    </source>
</evidence>
<evidence type="ECO:0000259" key="5">
    <source>
        <dbReference type="Pfam" id="PF03668"/>
    </source>
</evidence>
<dbReference type="SUPFAM" id="SSF52540">
    <property type="entry name" value="P-loop containing nucleoside triphosphate hydrolases"/>
    <property type="match status" value="1"/>
</dbReference>
<dbReference type="InterPro" id="IPR005337">
    <property type="entry name" value="RapZ-like"/>
</dbReference>
<accession>A0A6F8VGI7</accession>
<keyword evidence="3 4" id="KW-0342">GTP-binding</keyword>
<name>A0A6F8VGI7_9PROT</name>